<dbReference type="SUPFAM" id="SSF55021">
    <property type="entry name" value="ACT-like"/>
    <property type="match status" value="1"/>
</dbReference>
<protein>
    <recommendedName>
        <fullName evidence="3">ACT domain-containing protein</fullName>
    </recommendedName>
</protein>
<dbReference type="InterPro" id="IPR045865">
    <property type="entry name" value="ACT-like_dom_sf"/>
</dbReference>
<reference evidence="1 2" key="1">
    <citation type="journal article" date="2006" name="Science">
        <title>The genome of black cottonwood, Populus trichocarpa (Torr. &amp; Gray).</title>
        <authorList>
            <person name="Tuskan G.A."/>
            <person name="Difazio S."/>
            <person name="Jansson S."/>
            <person name="Bohlmann J."/>
            <person name="Grigoriev I."/>
            <person name="Hellsten U."/>
            <person name="Putnam N."/>
            <person name="Ralph S."/>
            <person name="Rombauts S."/>
            <person name="Salamov A."/>
            <person name="Schein J."/>
            <person name="Sterck L."/>
            <person name="Aerts A."/>
            <person name="Bhalerao R.R."/>
            <person name="Bhalerao R.P."/>
            <person name="Blaudez D."/>
            <person name="Boerjan W."/>
            <person name="Brun A."/>
            <person name="Brunner A."/>
            <person name="Busov V."/>
            <person name="Campbell M."/>
            <person name="Carlson J."/>
            <person name="Chalot M."/>
            <person name="Chapman J."/>
            <person name="Chen G.L."/>
            <person name="Cooper D."/>
            <person name="Coutinho P.M."/>
            <person name="Couturier J."/>
            <person name="Covert S."/>
            <person name="Cronk Q."/>
            <person name="Cunningham R."/>
            <person name="Davis J."/>
            <person name="Degroeve S."/>
            <person name="Dejardin A."/>
            <person name="Depamphilis C."/>
            <person name="Detter J."/>
            <person name="Dirks B."/>
            <person name="Dubchak I."/>
            <person name="Duplessis S."/>
            <person name="Ehlting J."/>
            <person name="Ellis B."/>
            <person name="Gendler K."/>
            <person name="Goodstein D."/>
            <person name="Gribskov M."/>
            <person name="Grimwood J."/>
            <person name="Groover A."/>
            <person name="Gunter L."/>
            <person name="Hamberger B."/>
            <person name="Heinze B."/>
            <person name="Helariutta Y."/>
            <person name="Henrissat B."/>
            <person name="Holligan D."/>
            <person name="Holt R."/>
            <person name="Huang W."/>
            <person name="Islam-Faridi N."/>
            <person name="Jones S."/>
            <person name="Jones-Rhoades M."/>
            <person name="Jorgensen R."/>
            <person name="Joshi C."/>
            <person name="Kangasjarvi J."/>
            <person name="Karlsson J."/>
            <person name="Kelleher C."/>
            <person name="Kirkpatrick R."/>
            <person name="Kirst M."/>
            <person name="Kohler A."/>
            <person name="Kalluri U."/>
            <person name="Larimer F."/>
            <person name="Leebens-Mack J."/>
            <person name="Leple J.C."/>
            <person name="Locascio P."/>
            <person name="Lou Y."/>
            <person name="Lucas S."/>
            <person name="Martin F."/>
            <person name="Montanini B."/>
            <person name="Napoli C."/>
            <person name="Nelson D.R."/>
            <person name="Nelson C."/>
            <person name="Nieminen K."/>
            <person name="Nilsson O."/>
            <person name="Pereda V."/>
            <person name="Peter G."/>
            <person name="Philippe R."/>
            <person name="Pilate G."/>
            <person name="Poliakov A."/>
            <person name="Razumovskaya J."/>
            <person name="Richardson P."/>
            <person name="Rinaldi C."/>
            <person name="Ritland K."/>
            <person name="Rouze P."/>
            <person name="Ryaboy D."/>
            <person name="Schmutz J."/>
            <person name="Schrader J."/>
            <person name="Segerman B."/>
            <person name="Shin H."/>
            <person name="Siddiqui A."/>
            <person name="Sterky F."/>
            <person name="Terry A."/>
            <person name="Tsai C.J."/>
            <person name="Uberbacher E."/>
            <person name="Unneberg P."/>
            <person name="Vahala J."/>
            <person name="Wall K."/>
            <person name="Wessler S."/>
            <person name="Yang G."/>
            <person name="Yin T."/>
            <person name="Douglas C."/>
            <person name="Marra M."/>
            <person name="Sandberg G."/>
            <person name="Van de Peer Y."/>
            <person name="Rokhsar D."/>
        </authorList>
    </citation>
    <scope>NUCLEOTIDE SEQUENCE [LARGE SCALE GENOMIC DNA]</scope>
    <source>
        <strain evidence="2">cv. Nisqually</strain>
    </source>
</reference>
<name>A0A3N7EU18_POPTR</name>
<organism evidence="1 2">
    <name type="scientific">Populus trichocarpa</name>
    <name type="common">Western balsam poplar</name>
    <name type="synonym">Populus balsamifera subsp. trichocarpa</name>
    <dbReference type="NCBI Taxonomy" id="3694"/>
    <lineage>
        <taxon>Eukaryota</taxon>
        <taxon>Viridiplantae</taxon>
        <taxon>Streptophyta</taxon>
        <taxon>Embryophyta</taxon>
        <taxon>Tracheophyta</taxon>
        <taxon>Spermatophyta</taxon>
        <taxon>Magnoliopsida</taxon>
        <taxon>eudicotyledons</taxon>
        <taxon>Gunneridae</taxon>
        <taxon>Pentapetalae</taxon>
        <taxon>rosids</taxon>
        <taxon>fabids</taxon>
        <taxon>Malpighiales</taxon>
        <taxon>Salicaceae</taxon>
        <taxon>Saliceae</taxon>
        <taxon>Populus</taxon>
    </lineage>
</organism>
<gene>
    <name evidence="1" type="ORF">POPTR_004G180601</name>
</gene>
<dbReference type="InParanoid" id="A0A3N7EU18"/>
<evidence type="ECO:0008006" key="3">
    <source>
        <dbReference type="Google" id="ProtNLM"/>
    </source>
</evidence>
<evidence type="ECO:0000313" key="2">
    <source>
        <dbReference type="Proteomes" id="UP000006729"/>
    </source>
</evidence>
<evidence type="ECO:0000313" key="1">
    <source>
        <dbReference type="EMBL" id="RQO89503.1"/>
    </source>
</evidence>
<dbReference type="STRING" id="3694.A0A3N7EU18"/>
<sequence>MDAICLRRIQMAPYLGVLTIPGARMLLSNLLIVTTSNSPLAFTYQVNISLIVNDDEAEQCVRSLHSAFFESDVSELDGKYVSDNGSVQLRSEE</sequence>
<proteinExistence type="predicted"/>
<keyword evidence="2" id="KW-1185">Reference proteome</keyword>
<dbReference type="Gene3D" id="3.30.70.260">
    <property type="match status" value="1"/>
</dbReference>
<dbReference type="EMBL" id="CM009293">
    <property type="protein sequence ID" value="RQO89503.1"/>
    <property type="molecule type" value="Genomic_DNA"/>
</dbReference>
<dbReference type="AlphaFoldDB" id="A0A3N7EU18"/>
<dbReference type="Proteomes" id="UP000006729">
    <property type="component" value="Chromosome 4"/>
</dbReference>
<accession>A0A3N7EU18</accession>